<dbReference type="RefSeq" id="YP_010752043.1">
    <property type="nucleotide sequence ID" value="NC_073376.1"/>
</dbReference>
<dbReference type="GeneID" id="80005719"/>
<name>A0A649VWN8_9CAUD</name>
<protein>
    <submittedName>
        <fullName evidence="1">Uncharacterized protein</fullName>
    </submittedName>
</protein>
<reference evidence="1 2" key="1">
    <citation type="submission" date="2019-10" db="EMBL/GenBank/DDBJ databases">
        <authorList>
            <person name="Aull H.A."/>
            <person name="Lauer M.J."/>
            <person name="Garlena R.A."/>
            <person name="Russell D.A."/>
            <person name="Pope W.H."/>
            <person name="Jacobs-Sera D."/>
            <person name="Hatfull G.F."/>
        </authorList>
    </citation>
    <scope>NUCLEOTIDE SEQUENCE [LARGE SCALE GENOMIC DNA]</scope>
</reference>
<sequence length="70" mass="7632">MAEVMNAHYDAPRDIVTIWLDRERAEALAEVAMDAQIADGSDSPIAGLHSVIDSAIEEAKDRARPQHPHG</sequence>
<proteinExistence type="predicted"/>
<keyword evidence="2" id="KW-1185">Reference proteome</keyword>
<dbReference type="Proteomes" id="UP000424425">
    <property type="component" value="Segment"/>
</dbReference>
<dbReference type="EMBL" id="MN586059">
    <property type="protein sequence ID" value="QGJ96967.1"/>
    <property type="molecule type" value="Genomic_DNA"/>
</dbReference>
<evidence type="ECO:0000313" key="1">
    <source>
        <dbReference type="EMBL" id="QGJ96967.1"/>
    </source>
</evidence>
<dbReference type="KEGG" id="vg:80005719"/>
<gene>
    <name evidence="1" type="primary">15</name>
    <name evidence="1" type="ORF">PBI_TEAMOCIL_15</name>
</gene>
<organism evidence="1 2">
    <name type="scientific">Microbacterium phage Teamocil</name>
    <dbReference type="NCBI Taxonomy" id="2656554"/>
    <lineage>
        <taxon>Viruses</taxon>
        <taxon>Duplodnaviria</taxon>
        <taxon>Heunggongvirae</taxon>
        <taxon>Uroviricota</taxon>
        <taxon>Caudoviricetes</taxon>
        <taxon>Hodgkinviridae</taxon>
        <taxon>Metamorphoovirus</taxon>
        <taxon>Metamorphoovirus teamocil</taxon>
    </lineage>
</organism>
<evidence type="ECO:0000313" key="2">
    <source>
        <dbReference type="Proteomes" id="UP000424425"/>
    </source>
</evidence>
<accession>A0A649VWN8</accession>